<organism evidence="4 5">
    <name type="scientific">Mucilaginibacter jinjuensis</name>
    <dbReference type="NCBI Taxonomy" id="1176721"/>
    <lineage>
        <taxon>Bacteria</taxon>
        <taxon>Pseudomonadati</taxon>
        <taxon>Bacteroidota</taxon>
        <taxon>Sphingobacteriia</taxon>
        <taxon>Sphingobacteriales</taxon>
        <taxon>Sphingobacteriaceae</taxon>
        <taxon>Mucilaginibacter</taxon>
    </lineage>
</organism>
<keyword evidence="5" id="KW-1185">Reference proteome</keyword>
<protein>
    <submittedName>
        <fullName evidence="4">Response regulator</fullName>
    </submittedName>
</protein>
<dbReference type="SMART" id="SM00448">
    <property type="entry name" value="REC"/>
    <property type="match status" value="1"/>
</dbReference>
<dbReference type="Gene3D" id="3.40.50.2300">
    <property type="match status" value="1"/>
</dbReference>
<dbReference type="InterPro" id="IPR001789">
    <property type="entry name" value="Sig_transdc_resp-reg_receiver"/>
</dbReference>
<proteinExistence type="predicted"/>
<dbReference type="RefSeq" id="WP_273633386.1">
    <property type="nucleotide sequence ID" value="NZ_CP117167.1"/>
</dbReference>
<dbReference type="Proteomes" id="UP001216139">
    <property type="component" value="Chromosome"/>
</dbReference>
<evidence type="ECO:0000256" key="2">
    <source>
        <dbReference type="PROSITE-ProRule" id="PRU00169"/>
    </source>
</evidence>
<dbReference type="InterPro" id="IPR050595">
    <property type="entry name" value="Bact_response_regulator"/>
</dbReference>
<gene>
    <name evidence="4" type="ORF">PQO05_13200</name>
</gene>
<sequence>MKKRILILDDDKDILDILEEILVYEDFDVAIVESTDDLCNLVRAYQPSLILLDFSLNGMDGGEWCTKLKIDPEFAHIPVIIFSAYSNKGISKGTYGCDDFIDKPFDLEDLLARINLLTVVRYSLCFKETQQAQMPLGRIAKTIAVRQGNEF</sequence>
<reference evidence="4 5" key="1">
    <citation type="submission" date="2023-02" db="EMBL/GenBank/DDBJ databases">
        <title>Genome sequence of Mucilaginibacter jinjuensis strain KACC 16571.</title>
        <authorList>
            <person name="Kim S."/>
            <person name="Heo J."/>
            <person name="Kwon S.-W."/>
        </authorList>
    </citation>
    <scope>NUCLEOTIDE SEQUENCE [LARGE SCALE GENOMIC DNA]</scope>
    <source>
        <strain evidence="4 5">KACC 16571</strain>
    </source>
</reference>
<dbReference type="InterPro" id="IPR011006">
    <property type="entry name" value="CheY-like_superfamily"/>
</dbReference>
<keyword evidence="1 2" id="KW-0597">Phosphoprotein</keyword>
<dbReference type="PANTHER" id="PTHR44591:SF3">
    <property type="entry name" value="RESPONSE REGULATORY DOMAIN-CONTAINING PROTEIN"/>
    <property type="match status" value="1"/>
</dbReference>
<dbReference type="SUPFAM" id="SSF52172">
    <property type="entry name" value="CheY-like"/>
    <property type="match status" value="1"/>
</dbReference>
<dbReference type="Pfam" id="PF00072">
    <property type="entry name" value="Response_reg"/>
    <property type="match status" value="1"/>
</dbReference>
<evidence type="ECO:0000313" key="5">
    <source>
        <dbReference type="Proteomes" id="UP001216139"/>
    </source>
</evidence>
<evidence type="ECO:0000313" key="4">
    <source>
        <dbReference type="EMBL" id="WCT14893.1"/>
    </source>
</evidence>
<dbReference type="EMBL" id="CP117167">
    <property type="protein sequence ID" value="WCT14893.1"/>
    <property type="molecule type" value="Genomic_DNA"/>
</dbReference>
<evidence type="ECO:0000256" key="1">
    <source>
        <dbReference type="ARBA" id="ARBA00022553"/>
    </source>
</evidence>
<name>A0ABY7TFB8_9SPHI</name>
<accession>A0ABY7TFB8</accession>
<feature type="domain" description="Response regulatory" evidence="3">
    <location>
        <begin position="4"/>
        <end position="118"/>
    </location>
</feature>
<evidence type="ECO:0000259" key="3">
    <source>
        <dbReference type="PROSITE" id="PS50110"/>
    </source>
</evidence>
<dbReference type="PROSITE" id="PS50110">
    <property type="entry name" value="RESPONSE_REGULATORY"/>
    <property type="match status" value="1"/>
</dbReference>
<dbReference type="PANTHER" id="PTHR44591">
    <property type="entry name" value="STRESS RESPONSE REGULATOR PROTEIN 1"/>
    <property type="match status" value="1"/>
</dbReference>
<feature type="modified residue" description="4-aspartylphosphate" evidence="2">
    <location>
        <position position="53"/>
    </location>
</feature>